<comment type="caution">
    <text evidence="1">The sequence shown here is derived from an EMBL/GenBank/DDBJ whole genome shotgun (WGS) entry which is preliminary data.</text>
</comment>
<evidence type="ECO:0000313" key="1">
    <source>
        <dbReference type="EMBL" id="MFC5528467.1"/>
    </source>
</evidence>
<protein>
    <submittedName>
        <fullName evidence="1">Uncharacterized protein</fullName>
    </submittedName>
</protein>
<dbReference type="EMBL" id="JBHSNC010000010">
    <property type="protein sequence ID" value="MFC5528467.1"/>
    <property type="molecule type" value="Genomic_DNA"/>
</dbReference>
<dbReference type="RefSeq" id="WP_378110305.1">
    <property type="nucleotide sequence ID" value="NZ_JBHSNC010000010.1"/>
</dbReference>
<reference evidence="2" key="1">
    <citation type="journal article" date="2019" name="Int. J. Syst. Evol. Microbiol.">
        <title>The Global Catalogue of Microorganisms (GCM) 10K type strain sequencing project: providing services to taxonomists for standard genome sequencing and annotation.</title>
        <authorList>
            <consortium name="The Broad Institute Genomics Platform"/>
            <consortium name="The Broad Institute Genome Sequencing Center for Infectious Disease"/>
            <person name="Wu L."/>
            <person name="Ma J."/>
        </authorList>
    </citation>
    <scope>NUCLEOTIDE SEQUENCE [LARGE SCALE GENOMIC DNA]</scope>
    <source>
        <strain evidence="2">CGMCC 1.18578</strain>
    </source>
</reference>
<keyword evidence="2" id="KW-1185">Reference proteome</keyword>
<sequence length="98" mass="10924">MTQQATMWQAQLADGTKMRGGQTNIFPDDLNVGAVPIDQMKTFTVSHNTFAYTYYAPTKKWYKDGKLTTFAYPTEFGMQDGSLLTIDFAAGLLVLTQV</sequence>
<dbReference type="Proteomes" id="UP001596108">
    <property type="component" value="Unassembled WGS sequence"/>
</dbReference>
<gene>
    <name evidence="1" type="ORF">ACFPQ4_03245</name>
</gene>
<proteinExistence type="predicted"/>
<name>A0ABW0QXY1_9BACL</name>
<organism evidence="1 2">
    <name type="scientific">Cohnella yongneupensis</name>
    <dbReference type="NCBI Taxonomy" id="425006"/>
    <lineage>
        <taxon>Bacteria</taxon>
        <taxon>Bacillati</taxon>
        <taxon>Bacillota</taxon>
        <taxon>Bacilli</taxon>
        <taxon>Bacillales</taxon>
        <taxon>Paenibacillaceae</taxon>
        <taxon>Cohnella</taxon>
    </lineage>
</organism>
<accession>A0ABW0QXY1</accession>
<evidence type="ECO:0000313" key="2">
    <source>
        <dbReference type="Proteomes" id="UP001596108"/>
    </source>
</evidence>